<sequence>MSAREIEITKAEMLDVPSGIEVIEYGAYNLEDTQGLPLIAPEGDPFTPKFREFKDYSEEGFTVKAKAVSDVFYVAHLRVTGKIQRNASECRFEYRQGGVAYNQTLRCGLELRLKK</sequence>
<accession>A0A5R9EBH0</accession>
<keyword evidence="2" id="KW-1185">Reference proteome</keyword>
<dbReference type="RefSeq" id="WP_138054685.1">
    <property type="nucleotide sequence ID" value="NZ_VAWE01000001.1"/>
</dbReference>
<dbReference type="AlphaFoldDB" id="A0A5R9EBH0"/>
<proteinExistence type="predicted"/>
<name>A0A5R9EBH0_9ACTN</name>
<dbReference type="OrthoDB" id="4214309at2"/>
<evidence type="ECO:0000313" key="2">
    <source>
        <dbReference type="Proteomes" id="UP000305921"/>
    </source>
</evidence>
<gene>
    <name evidence="1" type="ORF">FEF34_22040</name>
</gene>
<dbReference type="Proteomes" id="UP000305921">
    <property type="component" value="Unassembled WGS sequence"/>
</dbReference>
<comment type="caution">
    <text evidence="1">The sequence shown here is derived from an EMBL/GenBank/DDBJ whole genome shotgun (WGS) entry which is preliminary data.</text>
</comment>
<protein>
    <submittedName>
        <fullName evidence="1">Uncharacterized protein</fullName>
    </submittedName>
</protein>
<organism evidence="1 2">
    <name type="scientific">Streptomyces marianii</name>
    <dbReference type="NCBI Taxonomy" id="1817406"/>
    <lineage>
        <taxon>Bacteria</taxon>
        <taxon>Bacillati</taxon>
        <taxon>Actinomycetota</taxon>
        <taxon>Actinomycetes</taxon>
        <taxon>Kitasatosporales</taxon>
        <taxon>Streptomycetaceae</taxon>
        <taxon>Streptomyces</taxon>
    </lineage>
</organism>
<evidence type="ECO:0000313" key="1">
    <source>
        <dbReference type="EMBL" id="TLQ45343.1"/>
    </source>
</evidence>
<reference evidence="1 2" key="1">
    <citation type="submission" date="2019-05" db="EMBL/GenBank/DDBJ databases">
        <title>Streptomyces marianii sp. nov., a novel marine actinomycete from southern coast of India.</title>
        <authorList>
            <person name="Iniyan A.M."/>
            <person name="Wink J."/>
            <person name="Ramprasad E."/>
            <person name="Ramana C.V."/>
            <person name="Bunk B."/>
            <person name="Sproer C."/>
            <person name="Joseph F.-J.R.S."/>
            <person name="Vincent S.G.P."/>
        </authorList>
    </citation>
    <scope>NUCLEOTIDE SEQUENCE [LARGE SCALE GENOMIC DNA]</scope>
    <source>
        <strain evidence="1 2">ICN19</strain>
    </source>
</reference>
<dbReference type="EMBL" id="VAWE01000001">
    <property type="protein sequence ID" value="TLQ45343.1"/>
    <property type="molecule type" value="Genomic_DNA"/>
</dbReference>